<protein>
    <submittedName>
        <fullName evidence="2">EcsC protein family protein</fullName>
    </submittedName>
</protein>
<dbReference type="InterPro" id="IPR029024">
    <property type="entry name" value="TerB-like"/>
</dbReference>
<keyword evidence="1" id="KW-1133">Transmembrane helix</keyword>
<proteinExistence type="predicted"/>
<dbReference type="AlphaFoldDB" id="A0A1M6DSS2"/>
<sequence>MENPNESFKESFTSDNITKDIIKNVPQIYEKIAKEAPDLIKEVKGIKEELLRDIDKKEKNNGDWFAKLVQKVIEAHSENANYEYFKNKYSSEDRDIIARKIIESYLNISIIIGMTSGATGGILGLLSLISVTFGEIITIIYYQLKMIYDLSIVYGKPLNMEDPEETYKILGVALGLKTNHVGNETIKQGVNRTGKIIANRFGRKEVLKPIQSKLGMELKQKSIKDIASRAIPIIGVATGVVLRSCLDYTNTHNVAINTLAIYRLPELIIEYFESVNKISRDNGKSNKVLAKGCLIMAYSDEVVDINKTVLLDYIKKNYLVEDKFWNEIKNGRTIKEKDFFNDLEHITEREELESIYNALMLTALADKKVSKNEKRILQEFINKMDVSLKELDEDLRRLRKCLYIL</sequence>
<feature type="transmembrane region" description="Helical" evidence="1">
    <location>
        <begin position="122"/>
        <end position="142"/>
    </location>
</feature>
<reference evidence="2 3" key="1">
    <citation type="submission" date="2016-11" db="EMBL/GenBank/DDBJ databases">
        <authorList>
            <person name="Jaros S."/>
            <person name="Januszkiewicz K."/>
            <person name="Wedrychowicz H."/>
        </authorList>
    </citation>
    <scope>NUCLEOTIDE SEQUENCE [LARGE SCALE GENOMIC DNA]</scope>
    <source>
        <strain evidence="2 3">DSM 19022</strain>
    </source>
</reference>
<dbReference type="Proteomes" id="UP000184442">
    <property type="component" value="Unassembled WGS sequence"/>
</dbReference>
<dbReference type="SUPFAM" id="SSF158682">
    <property type="entry name" value="TerB-like"/>
    <property type="match status" value="1"/>
</dbReference>
<keyword evidence="1" id="KW-0812">Transmembrane</keyword>
<keyword evidence="1" id="KW-0472">Membrane</keyword>
<evidence type="ECO:0000313" key="3">
    <source>
        <dbReference type="Proteomes" id="UP000184442"/>
    </source>
</evidence>
<organism evidence="2 3">
    <name type="scientific">Lutispora thermophila DSM 19022</name>
    <dbReference type="NCBI Taxonomy" id="1122184"/>
    <lineage>
        <taxon>Bacteria</taxon>
        <taxon>Bacillati</taxon>
        <taxon>Bacillota</taxon>
        <taxon>Clostridia</taxon>
        <taxon>Lutisporales</taxon>
        <taxon>Lutisporaceae</taxon>
        <taxon>Lutispora</taxon>
    </lineage>
</organism>
<evidence type="ECO:0000313" key="2">
    <source>
        <dbReference type="EMBL" id="SHI76306.1"/>
    </source>
</evidence>
<dbReference type="Gene3D" id="1.10.3680.10">
    <property type="entry name" value="TerB-like"/>
    <property type="match status" value="1"/>
</dbReference>
<gene>
    <name evidence="2" type="ORF">SAMN02745176_01271</name>
</gene>
<name>A0A1M6DSS2_9FIRM</name>
<dbReference type="CDD" id="cd07177">
    <property type="entry name" value="terB_like"/>
    <property type="match status" value="1"/>
</dbReference>
<dbReference type="RefSeq" id="WP_073025399.1">
    <property type="nucleotide sequence ID" value="NZ_FQZS01000007.1"/>
</dbReference>
<evidence type="ECO:0000256" key="1">
    <source>
        <dbReference type="SAM" id="Phobius"/>
    </source>
</evidence>
<keyword evidence="3" id="KW-1185">Reference proteome</keyword>
<accession>A0A1M6DSS2</accession>
<dbReference type="EMBL" id="FQZS01000007">
    <property type="protein sequence ID" value="SHI76306.1"/>
    <property type="molecule type" value="Genomic_DNA"/>
</dbReference>